<dbReference type="InterPro" id="IPR036910">
    <property type="entry name" value="HMG_box_dom_sf"/>
</dbReference>
<comment type="caution">
    <text evidence="2">The sequence shown here is derived from an EMBL/GenBank/DDBJ whole genome shotgun (WGS) entry which is preliminary data.</text>
</comment>
<dbReference type="Proteomes" id="UP000615446">
    <property type="component" value="Unassembled WGS sequence"/>
</dbReference>
<organism evidence="2 3">
    <name type="scientific">Rhizophagus clarus</name>
    <dbReference type="NCBI Taxonomy" id="94130"/>
    <lineage>
        <taxon>Eukaryota</taxon>
        <taxon>Fungi</taxon>
        <taxon>Fungi incertae sedis</taxon>
        <taxon>Mucoromycota</taxon>
        <taxon>Glomeromycotina</taxon>
        <taxon>Glomeromycetes</taxon>
        <taxon>Glomerales</taxon>
        <taxon>Glomeraceae</taxon>
        <taxon>Rhizophagus</taxon>
    </lineage>
</organism>
<gene>
    <name evidence="2" type="ORF">RCL2_000346300</name>
</gene>
<dbReference type="Gene3D" id="1.10.30.10">
    <property type="entry name" value="High mobility group box domain"/>
    <property type="match status" value="1"/>
</dbReference>
<sequence>MSQEENINSSPAVCDIQREYEIISKNTNILLNRPIKLSLYNSLLGKRSKRYFRPPNAFIIFRKVVTQELGEHCKNFPPVYITKFIVQKWKELPSDVKERYREISIDFDKSQYFLTAFSNEVTKKKKGWKIHLKIILKNWGETLGKFKIYFLWKD</sequence>
<accession>A0A8H3KXJ9</accession>
<dbReference type="InterPro" id="IPR009071">
    <property type="entry name" value="HMG_box_dom"/>
</dbReference>
<name>A0A8H3KXJ9_9GLOM</name>
<proteinExistence type="predicted"/>
<dbReference type="OrthoDB" id="6247875at2759"/>
<dbReference type="SUPFAM" id="SSF47095">
    <property type="entry name" value="HMG-box"/>
    <property type="match status" value="1"/>
</dbReference>
<evidence type="ECO:0000313" key="3">
    <source>
        <dbReference type="Proteomes" id="UP000615446"/>
    </source>
</evidence>
<dbReference type="Pfam" id="PF00505">
    <property type="entry name" value="HMG_box"/>
    <property type="match status" value="1"/>
</dbReference>
<reference evidence="2" key="1">
    <citation type="submission" date="2019-10" db="EMBL/GenBank/DDBJ databases">
        <title>Conservation and host-specific expression of non-tandemly repeated heterogenous ribosome RNA gene in arbuscular mycorrhizal fungi.</title>
        <authorList>
            <person name="Maeda T."/>
            <person name="Kobayashi Y."/>
            <person name="Nakagawa T."/>
            <person name="Ezawa T."/>
            <person name="Yamaguchi K."/>
            <person name="Bino T."/>
            <person name="Nishimoto Y."/>
            <person name="Shigenobu S."/>
            <person name="Kawaguchi M."/>
        </authorList>
    </citation>
    <scope>NUCLEOTIDE SEQUENCE</scope>
    <source>
        <strain evidence="2">HR1</strain>
    </source>
</reference>
<feature type="domain" description="HMG box" evidence="1">
    <location>
        <begin position="53"/>
        <end position="102"/>
    </location>
</feature>
<dbReference type="AlphaFoldDB" id="A0A8H3KXJ9"/>
<evidence type="ECO:0000313" key="2">
    <source>
        <dbReference type="EMBL" id="GES76060.1"/>
    </source>
</evidence>
<evidence type="ECO:0000259" key="1">
    <source>
        <dbReference type="Pfam" id="PF00505"/>
    </source>
</evidence>
<protein>
    <recommendedName>
        <fullName evidence="1">HMG box domain-containing protein</fullName>
    </recommendedName>
</protein>
<dbReference type="EMBL" id="BLAL01000018">
    <property type="protein sequence ID" value="GES76060.1"/>
    <property type="molecule type" value="Genomic_DNA"/>
</dbReference>